<comment type="caution">
    <text evidence="2">The sequence shown here is derived from an EMBL/GenBank/DDBJ whole genome shotgun (WGS) entry which is preliminary data.</text>
</comment>
<dbReference type="Proteomes" id="UP000653127">
    <property type="component" value="Unassembled WGS sequence"/>
</dbReference>
<keyword evidence="1" id="KW-0732">Signal</keyword>
<accession>A0A926DYV9</accession>
<feature type="signal peptide" evidence="1">
    <location>
        <begin position="1"/>
        <end position="22"/>
    </location>
</feature>
<dbReference type="RefSeq" id="WP_249282136.1">
    <property type="nucleotide sequence ID" value="NZ_JACRST010000003.1"/>
</dbReference>
<proteinExistence type="predicted"/>
<keyword evidence="3" id="KW-1185">Reference proteome</keyword>
<sequence length="281" mass="31939">MKRRMPYLLTRLVLVLCLLCTACGGTENSLSPQDDPNEGLGRRLNEDTVNDFSEYAGIWLGEADNDYDSMEIDAEGNWTLYLSGDVVDDGYLRYEPEWEGVYAYSNQEDSGSRIALENGQLYSASYGYFNYGDGMEYLWYENGGGDHNGNHRLTEYDEPYPSEVDVPDWNGRLNGNPDSYWSRNSDLCQRNVSEFEGVWHYDGDLSAETYIVIDGSGNWSYYQRAPGSEPAEMDCGTFSYSTDEASTYYANSTMNEGMSYRVFEFDDVLVWGDEGAYCLME</sequence>
<dbReference type="AlphaFoldDB" id="A0A926DYV9"/>
<evidence type="ECO:0000256" key="1">
    <source>
        <dbReference type="SAM" id="SignalP"/>
    </source>
</evidence>
<feature type="chain" id="PRO_5039720080" evidence="1">
    <location>
        <begin position="23"/>
        <end position="281"/>
    </location>
</feature>
<name>A0A926DYV9_9FIRM</name>
<dbReference type="EMBL" id="JACRST010000003">
    <property type="protein sequence ID" value="MBC8545984.1"/>
    <property type="molecule type" value="Genomic_DNA"/>
</dbReference>
<gene>
    <name evidence="2" type="ORF">H8711_03420</name>
</gene>
<reference evidence="2" key="1">
    <citation type="submission" date="2020-08" db="EMBL/GenBank/DDBJ databases">
        <title>Genome public.</title>
        <authorList>
            <person name="Liu C."/>
            <person name="Sun Q."/>
        </authorList>
    </citation>
    <scope>NUCLEOTIDE SEQUENCE</scope>
    <source>
        <strain evidence="2">NSJ-31</strain>
    </source>
</reference>
<organism evidence="2 3">
    <name type="scientific">Ligaoa zhengdingensis</name>
    <dbReference type="NCBI Taxonomy" id="2763658"/>
    <lineage>
        <taxon>Bacteria</taxon>
        <taxon>Bacillati</taxon>
        <taxon>Bacillota</taxon>
        <taxon>Clostridia</taxon>
        <taxon>Eubacteriales</taxon>
        <taxon>Oscillospiraceae</taxon>
        <taxon>Ligaoa</taxon>
    </lineage>
</organism>
<evidence type="ECO:0000313" key="3">
    <source>
        <dbReference type="Proteomes" id="UP000653127"/>
    </source>
</evidence>
<protein>
    <submittedName>
        <fullName evidence="2">Uncharacterized protein</fullName>
    </submittedName>
</protein>
<evidence type="ECO:0000313" key="2">
    <source>
        <dbReference type="EMBL" id="MBC8545984.1"/>
    </source>
</evidence>